<organism evidence="1">
    <name type="scientific">bioreactor metagenome</name>
    <dbReference type="NCBI Taxonomy" id="1076179"/>
    <lineage>
        <taxon>unclassified sequences</taxon>
        <taxon>metagenomes</taxon>
        <taxon>ecological metagenomes</taxon>
    </lineage>
</organism>
<comment type="caution">
    <text evidence="1">The sequence shown here is derived from an EMBL/GenBank/DDBJ whole genome shotgun (WGS) entry which is preliminary data.</text>
</comment>
<reference evidence="1" key="1">
    <citation type="submission" date="2019-08" db="EMBL/GenBank/DDBJ databases">
        <authorList>
            <person name="Kucharzyk K."/>
            <person name="Murdoch R.W."/>
            <person name="Higgins S."/>
            <person name="Loffler F."/>
        </authorList>
    </citation>
    <scope>NUCLEOTIDE SEQUENCE</scope>
</reference>
<dbReference type="AlphaFoldDB" id="A0A645DUD0"/>
<name>A0A645DUD0_9ZZZZ</name>
<gene>
    <name evidence="1" type="ORF">SDC9_139874</name>
</gene>
<protein>
    <submittedName>
        <fullName evidence="1">Uncharacterized protein</fullName>
    </submittedName>
</protein>
<proteinExistence type="predicted"/>
<dbReference type="EMBL" id="VSSQ01039639">
    <property type="protein sequence ID" value="MPM92738.1"/>
    <property type="molecule type" value="Genomic_DNA"/>
</dbReference>
<accession>A0A645DUD0</accession>
<evidence type="ECO:0000313" key="1">
    <source>
        <dbReference type="EMBL" id="MPM92738.1"/>
    </source>
</evidence>
<sequence length="117" mass="12532">MLAAEDLEEVQSGQEADDALPALFAGAGGDVVDDVFRRFQHIDEHSVSRELAEIVKELVVGVAGFYLLIDRLAQRVGDVFASSADVFVGGEGFDEVRDDGSLAGKIGKQRVARKALI</sequence>